<comment type="caution">
    <text evidence="2">The sequence shown here is derived from an EMBL/GenBank/DDBJ whole genome shotgun (WGS) entry which is preliminary data.</text>
</comment>
<keyword evidence="3" id="KW-1185">Reference proteome</keyword>
<dbReference type="EMBL" id="PYEP01000004">
    <property type="protein sequence ID" value="PSN07433.1"/>
    <property type="molecule type" value="Genomic_DNA"/>
</dbReference>
<evidence type="ECO:0000313" key="3">
    <source>
        <dbReference type="Proteomes" id="UP000240212"/>
    </source>
</evidence>
<dbReference type="OrthoDB" id="5625403at2"/>
<reference evidence="2 3" key="1">
    <citation type="submission" date="2018-03" db="EMBL/GenBank/DDBJ databases">
        <title>Draft genome sequence of the first documented clinical Siccibacter turicensis isolate in Austria.</title>
        <authorList>
            <person name="Lepuschitz S."/>
            <person name="Pekard-Amenitsch S."/>
            <person name="Haunold R."/>
            <person name="Schill S."/>
            <person name="Mach R."/>
            <person name="Allerberger F."/>
            <person name="Ruppitsch W."/>
            <person name="Forsythe S.J."/>
        </authorList>
    </citation>
    <scope>NUCLEOTIDE SEQUENCE [LARGE SCALE GENOMIC DNA]</scope>
    <source>
        <strain evidence="2 3">6100069499-17</strain>
    </source>
</reference>
<accession>A0A2P8VIP7</accession>
<dbReference type="Proteomes" id="UP000240212">
    <property type="component" value="Unassembled WGS sequence"/>
</dbReference>
<dbReference type="PIRSF" id="PIRSF034456">
    <property type="entry name" value="UCP034456"/>
    <property type="match status" value="1"/>
</dbReference>
<dbReference type="NCBIfam" id="NF008028">
    <property type="entry name" value="PRK10759.1"/>
    <property type="match status" value="1"/>
</dbReference>
<gene>
    <name evidence="2" type="ORF">C7G83_09830</name>
</gene>
<sequence>MRSLWLLIAVLLTGCSHQAQDAWSGQDKAQHFIGSAMLAAAGNDVAQHQGISRDRSAAFGFMFAVSLGASKELWDSRPAGSGWSWKDMAWDVAGATTGYALWQLSHH</sequence>
<proteinExistence type="predicted"/>
<dbReference type="Pfam" id="PF10043">
    <property type="entry name" value="DUF2279"/>
    <property type="match status" value="1"/>
</dbReference>
<keyword evidence="1" id="KW-0732">Signal</keyword>
<feature type="signal peptide" evidence="1">
    <location>
        <begin position="1"/>
        <end position="21"/>
    </location>
</feature>
<dbReference type="InterPro" id="IPR017028">
    <property type="entry name" value="UCP034456"/>
</dbReference>
<dbReference type="InterPro" id="IPR018736">
    <property type="entry name" value="DUF2279_periplasmic_lipo"/>
</dbReference>
<dbReference type="AlphaFoldDB" id="A0A2P8VIP7"/>
<feature type="chain" id="PRO_5015107529" description="YfiM family lipoprotein" evidence="1">
    <location>
        <begin position="22"/>
        <end position="107"/>
    </location>
</feature>
<name>A0A2P8VIP7_9ENTR</name>
<organism evidence="2 3">
    <name type="scientific">Siccibacter turicensis</name>
    <dbReference type="NCBI Taxonomy" id="357233"/>
    <lineage>
        <taxon>Bacteria</taxon>
        <taxon>Pseudomonadati</taxon>
        <taxon>Pseudomonadota</taxon>
        <taxon>Gammaproteobacteria</taxon>
        <taxon>Enterobacterales</taxon>
        <taxon>Enterobacteriaceae</taxon>
        <taxon>Siccibacter</taxon>
    </lineage>
</organism>
<evidence type="ECO:0008006" key="4">
    <source>
        <dbReference type="Google" id="ProtNLM"/>
    </source>
</evidence>
<evidence type="ECO:0000256" key="1">
    <source>
        <dbReference type="SAM" id="SignalP"/>
    </source>
</evidence>
<dbReference type="PANTHER" id="PTHR35462:SF2">
    <property type="entry name" value="TRANSMEMBRANE PROTEIN"/>
    <property type="match status" value="1"/>
</dbReference>
<dbReference type="RefSeq" id="WP_106877110.1">
    <property type="nucleotide sequence ID" value="NZ_PYEP01000004.1"/>
</dbReference>
<evidence type="ECO:0000313" key="2">
    <source>
        <dbReference type="EMBL" id="PSN07433.1"/>
    </source>
</evidence>
<dbReference type="PROSITE" id="PS51257">
    <property type="entry name" value="PROKAR_LIPOPROTEIN"/>
    <property type="match status" value="1"/>
</dbReference>
<dbReference type="STRING" id="1388748.GCA_000463155_02349"/>
<protein>
    <recommendedName>
        <fullName evidence="4">YfiM family lipoprotein</fullName>
    </recommendedName>
</protein>
<dbReference type="PANTHER" id="PTHR35462">
    <property type="match status" value="1"/>
</dbReference>